<evidence type="ECO:0000313" key="3">
    <source>
        <dbReference type="Proteomes" id="UP000219546"/>
    </source>
</evidence>
<feature type="transmembrane region" description="Helical" evidence="1">
    <location>
        <begin position="34"/>
        <end position="60"/>
    </location>
</feature>
<reference evidence="2 3" key="1">
    <citation type="submission" date="2017-08" db="EMBL/GenBank/DDBJ databases">
        <authorList>
            <person name="de Groot N.N."/>
        </authorList>
    </citation>
    <scope>NUCLEOTIDE SEQUENCE [LARGE SCALE GENOMIC DNA]</scope>
    <source>
        <strain evidence="2 3">JC228</strain>
    </source>
</reference>
<name>A0A285CN18_9BACI</name>
<protein>
    <submittedName>
        <fullName evidence="2">Uncharacterized protein</fullName>
    </submittedName>
</protein>
<keyword evidence="3" id="KW-1185">Reference proteome</keyword>
<organism evidence="2 3">
    <name type="scientific">Bacillus oleivorans</name>
    <dbReference type="NCBI Taxonomy" id="1448271"/>
    <lineage>
        <taxon>Bacteria</taxon>
        <taxon>Bacillati</taxon>
        <taxon>Bacillota</taxon>
        <taxon>Bacilli</taxon>
        <taxon>Bacillales</taxon>
        <taxon>Bacillaceae</taxon>
        <taxon>Bacillus</taxon>
    </lineage>
</organism>
<dbReference type="EMBL" id="OAOP01000002">
    <property type="protein sequence ID" value="SNX68393.1"/>
    <property type="molecule type" value="Genomic_DNA"/>
</dbReference>
<dbReference type="AlphaFoldDB" id="A0A285CN18"/>
<keyword evidence="1" id="KW-0812">Transmembrane</keyword>
<proteinExistence type="predicted"/>
<accession>A0A285CN18</accession>
<evidence type="ECO:0000256" key="1">
    <source>
        <dbReference type="SAM" id="Phobius"/>
    </source>
</evidence>
<gene>
    <name evidence="2" type="ORF">SAMN05877753_102506</name>
</gene>
<keyword evidence="1" id="KW-1133">Transmembrane helix</keyword>
<dbReference type="Proteomes" id="UP000219546">
    <property type="component" value="Unassembled WGS sequence"/>
</dbReference>
<evidence type="ECO:0000313" key="2">
    <source>
        <dbReference type="EMBL" id="SNX68393.1"/>
    </source>
</evidence>
<sequence>MMDRAILLYLSAILAGFALTKVNLAGTPVESLGSFFSLIGVLSVLVFSVVLIVKSALALFNR</sequence>
<keyword evidence="1" id="KW-0472">Membrane</keyword>